<evidence type="ECO:0000256" key="4">
    <source>
        <dbReference type="ARBA" id="ARBA00022723"/>
    </source>
</evidence>
<dbReference type="Proteomes" id="UP000217199">
    <property type="component" value="Unassembled WGS sequence"/>
</dbReference>
<dbReference type="OrthoDB" id="1726137at2759"/>
<dbReference type="FunCoup" id="A0A286UNI7">
    <property type="interactions" value="523"/>
</dbReference>
<sequence>MSEMANGGSRDNSIRLHPPIDIFQFRVSSGLLELIPQGYFWYLAAMFASASLWAALARPCRQSGTFRTVLTQSRFTATFSTSIPKATQKINCNVLPKTQTTSNVWKTRLFSPGKNCGLFRSYSITQKSSSIVSRPLNSRFFSANSNTAEFKELPILTPPSVGFWLLGTTALIYAVIVVGGVTRLTESGLSITEWKPVSGVIPPITDTEWEEEFTKYKATPEFKLLNSNFTVDDFKRIFYMEWGHRVLGRFIGLAFVGPLAYFALRKKIPPSSTKHFAGLAVLLGLQGALGWFMVKSGLEDSIMTTPGAVPRVSHYRLAAHLGAAFLLYGAMFISGHNIIRDYKFVRKGVWSGQEGSAFEKILKQPLVRSFRTKAWALAGLVFITAISGAFVAGLDAGLLYNEFPLMGGRLAPPADELMNPSYATLPDKSDLWWRNIFENPTTVQFNHRVLAMTTYAATGAMYWLTRNPAMRSILPAATIRVATGAFAVANLQVLLGISTLLYLVPVPLAAAHQAGSVALLSMALTLALTLRRPGVVAQLYRRRALMAANKPPSL</sequence>
<keyword evidence="14" id="KW-1185">Reference proteome</keyword>
<feature type="transmembrane region" description="Helical" evidence="12">
    <location>
        <begin position="314"/>
        <end position="333"/>
    </location>
</feature>
<evidence type="ECO:0000313" key="14">
    <source>
        <dbReference type="Proteomes" id="UP000217199"/>
    </source>
</evidence>
<dbReference type="HAMAP" id="MF_01665">
    <property type="entry name" value="HemeA_synth_type2"/>
    <property type="match status" value="1"/>
</dbReference>
<comment type="catalytic activity">
    <reaction evidence="11">
        <text>Fe(II)-heme o + 2 A + H2O = Fe(II)-heme a + 2 AH2</text>
        <dbReference type="Rhea" id="RHEA:63388"/>
        <dbReference type="ChEBI" id="CHEBI:13193"/>
        <dbReference type="ChEBI" id="CHEBI:15377"/>
        <dbReference type="ChEBI" id="CHEBI:17499"/>
        <dbReference type="ChEBI" id="CHEBI:60530"/>
        <dbReference type="ChEBI" id="CHEBI:61715"/>
        <dbReference type="EC" id="1.17.99.9"/>
    </reaction>
    <physiologicalReaction direction="left-to-right" evidence="11">
        <dbReference type="Rhea" id="RHEA:63389"/>
    </physiologicalReaction>
</comment>
<dbReference type="GO" id="GO:0005743">
    <property type="term" value="C:mitochondrial inner membrane"/>
    <property type="evidence" value="ECO:0007669"/>
    <property type="project" value="TreeGrafter"/>
</dbReference>
<keyword evidence="4" id="KW-0479">Metal-binding</keyword>
<evidence type="ECO:0000256" key="6">
    <source>
        <dbReference type="ARBA" id="ARBA00023002"/>
    </source>
</evidence>
<name>A0A286UNI7_9AGAM</name>
<keyword evidence="9 12" id="KW-0472">Membrane</keyword>
<reference evidence="13 14" key="1">
    <citation type="journal article" date="2017" name="Mol. Ecol.">
        <title>Comparative and population genomic landscape of Phellinus noxius: A hypervariable fungus causing root rot in trees.</title>
        <authorList>
            <person name="Chung C.L."/>
            <person name="Lee T.J."/>
            <person name="Akiba M."/>
            <person name="Lee H.H."/>
            <person name="Kuo T.H."/>
            <person name="Liu D."/>
            <person name="Ke H.M."/>
            <person name="Yokoi T."/>
            <person name="Roa M.B."/>
            <person name="Lu M.J."/>
            <person name="Chang Y.Y."/>
            <person name="Ann P.J."/>
            <person name="Tsai J.N."/>
            <person name="Chen C.Y."/>
            <person name="Tzean S.S."/>
            <person name="Ota Y."/>
            <person name="Hattori T."/>
            <person name="Sahashi N."/>
            <person name="Liou R.F."/>
            <person name="Kikuchi T."/>
            <person name="Tsai I.J."/>
        </authorList>
    </citation>
    <scope>NUCLEOTIDE SEQUENCE [LARGE SCALE GENOMIC DNA]</scope>
    <source>
        <strain evidence="13 14">FFPRI411160</strain>
    </source>
</reference>
<dbReference type="Pfam" id="PF02628">
    <property type="entry name" value="COX15-CtaA"/>
    <property type="match status" value="1"/>
</dbReference>
<dbReference type="PANTHER" id="PTHR23289">
    <property type="entry name" value="CYTOCHROME C OXIDASE ASSEMBLY PROTEIN COX15"/>
    <property type="match status" value="1"/>
</dbReference>
<dbReference type="GO" id="GO:0006784">
    <property type="term" value="P:heme A biosynthetic process"/>
    <property type="evidence" value="ECO:0007669"/>
    <property type="project" value="InterPro"/>
</dbReference>
<evidence type="ECO:0000256" key="12">
    <source>
        <dbReference type="SAM" id="Phobius"/>
    </source>
</evidence>
<evidence type="ECO:0000256" key="10">
    <source>
        <dbReference type="ARBA" id="ARBA00044501"/>
    </source>
</evidence>
<dbReference type="EMBL" id="NBII01000003">
    <property type="protein sequence ID" value="PAV21109.1"/>
    <property type="molecule type" value="Genomic_DNA"/>
</dbReference>
<dbReference type="PANTHER" id="PTHR23289:SF2">
    <property type="entry name" value="CYTOCHROME C OXIDASE ASSEMBLY PROTEIN COX15 HOMOLOG"/>
    <property type="match status" value="1"/>
</dbReference>
<evidence type="ECO:0000256" key="1">
    <source>
        <dbReference type="ARBA" id="ARBA00001970"/>
    </source>
</evidence>
<evidence type="ECO:0000256" key="5">
    <source>
        <dbReference type="ARBA" id="ARBA00022989"/>
    </source>
</evidence>
<gene>
    <name evidence="13" type="ORF">PNOK_0373600</name>
</gene>
<feature type="transmembrane region" description="Helical" evidence="12">
    <location>
        <begin position="374"/>
        <end position="400"/>
    </location>
</feature>
<protein>
    <submittedName>
        <fullName evidence="13">Electron transfer 1</fullName>
    </submittedName>
</protein>
<dbReference type="GO" id="GO:0046872">
    <property type="term" value="F:metal ion binding"/>
    <property type="evidence" value="ECO:0007669"/>
    <property type="project" value="UniProtKB-KW"/>
</dbReference>
<feature type="transmembrane region" description="Helical" evidence="12">
    <location>
        <begin position="445"/>
        <end position="465"/>
    </location>
</feature>
<evidence type="ECO:0000256" key="11">
    <source>
        <dbReference type="ARBA" id="ARBA00048044"/>
    </source>
</evidence>
<comment type="cofactor">
    <cofactor evidence="1">
        <name>heme b</name>
        <dbReference type="ChEBI" id="CHEBI:60344"/>
    </cofactor>
</comment>
<feature type="transmembrane region" description="Helical" evidence="12">
    <location>
        <begin position="39"/>
        <end position="57"/>
    </location>
</feature>
<feature type="transmembrane region" description="Helical" evidence="12">
    <location>
        <begin position="477"/>
        <end position="504"/>
    </location>
</feature>
<evidence type="ECO:0000256" key="9">
    <source>
        <dbReference type="ARBA" id="ARBA00023136"/>
    </source>
</evidence>
<dbReference type="InParanoid" id="A0A286UNI7"/>
<dbReference type="STRING" id="2282107.A0A286UNI7"/>
<proteinExistence type="inferred from homology"/>
<keyword evidence="8" id="KW-0350">Heme biosynthesis</keyword>
<keyword evidence="5 12" id="KW-1133">Transmembrane helix</keyword>
<feature type="transmembrane region" description="Helical" evidence="12">
    <location>
        <begin position="510"/>
        <end position="530"/>
    </location>
</feature>
<feature type="transmembrane region" description="Helical" evidence="12">
    <location>
        <begin position="161"/>
        <end position="181"/>
    </location>
</feature>
<dbReference type="InterPro" id="IPR023754">
    <property type="entry name" value="HemeA_Synthase_type2"/>
</dbReference>
<evidence type="ECO:0000256" key="3">
    <source>
        <dbReference type="ARBA" id="ARBA00022692"/>
    </source>
</evidence>
<evidence type="ECO:0000256" key="8">
    <source>
        <dbReference type="ARBA" id="ARBA00023133"/>
    </source>
</evidence>
<feature type="transmembrane region" description="Helical" evidence="12">
    <location>
        <begin position="246"/>
        <end position="264"/>
    </location>
</feature>
<evidence type="ECO:0000256" key="7">
    <source>
        <dbReference type="ARBA" id="ARBA00023004"/>
    </source>
</evidence>
<organism evidence="13 14">
    <name type="scientific">Pyrrhoderma noxium</name>
    <dbReference type="NCBI Taxonomy" id="2282107"/>
    <lineage>
        <taxon>Eukaryota</taxon>
        <taxon>Fungi</taxon>
        <taxon>Dikarya</taxon>
        <taxon>Basidiomycota</taxon>
        <taxon>Agaricomycotina</taxon>
        <taxon>Agaricomycetes</taxon>
        <taxon>Hymenochaetales</taxon>
        <taxon>Hymenochaetaceae</taxon>
        <taxon>Pyrrhoderma</taxon>
    </lineage>
</organism>
<comment type="subcellular location">
    <subcellularLocation>
        <location evidence="2">Membrane</location>
        <topology evidence="2">Multi-pass membrane protein</topology>
    </subcellularLocation>
</comment>
<keyword evidence="3 12" id="KW-0812">Transmembrane</keyword>
<dbReference type="GO" id="GO:0016653">
    <property type="term" value="F:oxidoreductase activity, acting on NAD(P)H, heme protein as acceptor"/>
    <property type="evidence" value="ECO:0007669"/>
    <property type="project" value="TreeGrafter"/>
</dbReference>
<comment type="pathway">
    <text evidence="10">Porphyrin-containing compound metabolism; heme A biosynthesis; heme A from heme O: step 1/1.</text>
</comment>
<keyword evidence="7" id="KW-0408">Iron</keyword>
<feature type="transmembrane region" description="Helical" evidence="12">
    <location>
        <begin position="276"/>
        <end position="294"/>
    </location>
</feature>
<evidence type="ECO:0000256" key="2">
    <source>
        <dbReference type="ARBA" id="ARBA00004141"/>
    </source>
</evidence>
<evidence type="ECO:0000313" key="13">
    <source>
        <dbReference type="EMBL" id="PAV21109.1"/>
    </source>
</evidence>
<dbReference type="GO" id="GO:0120547">
    <property type="term" value="F:heme A synthase activity"/>
    <property type="evidence" value="ECO:0007669"/>
    <property type="project" value="UniProtKB-EC"/>
</dbReference>
<keyword evidence="6" id="KW-0560">Oxidoreductase</keyword>
<dbReference type="InterPro" id="IPR003780">
    <property type="entry name" value="COX15/CtaA_fam"/>
</dbReference>
<dbReference type="AlphaFoldDB" id="A0A286UNI7"/>
<comment type="caution">
    <text evidence="13">The sequence shown here is derived from an EMBL/GenBank/DDBJ whole genome shotgun (WGS) entry which is preliminary data.</text>
</comment>
<accession>A0A286UNI7</accession>